<evidence type="ECO:0000256" key="5">
    <source>
        <dbReference type="ARBA" id="ARBA00022833"/>
    </source>
</evidence>
<feature type="region of interest" description="Disordered" evidence="7">
    <location>
        <begin position="108"/>
        <end position="137"/>
    </location>
</feature>
<evidence type="ECO:0000256" key="3">
    <source>
        <dbReference type="ARBA" id="ARBA00022723"/>
    </source>
</evidence>
<feature type="region of interest" description="Disordered" evidence="7">
    <location>
        <begin position="1"/>
        <end position="24"/>
    </location>
</feature>
<feature type="compositionally biased region" description="Basic and acidic residues" evidence="7">
    <location>
        <begin position="178"/>
        <end position="206"/>
    </location>
</feature>
<keyword evidence="4" id="KW-0863">Zinc-finger</keyword>
<keyword evidence="11" id="KW-1185">Reference proteome</keyword>
<dbReference type="GO" id="GO:0009944">
    <property type="term" value="P:polarity specification of adaxial/abaxial axis"/>
    <property type="evidence" value="ECO:0007669"/>
    <property type="project" value="TreeGrafter"/>
</dbReference>
<keyword evidence="6" id="KW-0539">Nucleus</keyword>
<dbReference type="Gene3D" id="1.10.30.10">
    <property type="entry name" value="High mobility group box domain"/>
    <property type="match status" value="1"/>
</dbReference>
<dbReference type="AlphaFoldDB" id="A0AAQ3JQ30"/>
<keyword evidence="3" id="KW-0479">Metal-binding</keyword>
<accession>A0AAQ3JQ30</accession>
<evidence type="ECO:0000256" key="1">
    <source>
        <dbReference type="ARBA" id="ARBA00004123"/>
    </source>
</evidence>
<evidence type="ECO:0000256" key="7">
    <source>
        <dbReference type="SAM" id="MobiDB-lite"/>
    </source>
</evidence>
<evidence type="ECO:0000259" key="9">
    <source>
        <dbReference type="Pfam" id="PF24868"/>
    </source>
</evidence>
<evidence type="ECO:0000313" key="11">
    <source>
        <dbReference type="Proteomes" id="UP001327560"/>
    </source>
</evidence>
<evidence type="ECO:0000256" key="6">
    <source>
        <dbReference type="ARBA" id="ARBA00023242"/>
    </source>
</evidence>
<dbReference type="GO" id="GO:0048481">
    <property type="term" value="P:plant ovule development"/>
    <property type="evidence" value="ECO:0007669"/>
    <property type="project" value="TreeGrafter"/>
</dbReference>
<dbReference type="InterPro" id="IPR056776">
    <property type="entry name" value="YABBY_N"/>
</dbReference>
<dbReference type="GO" id="GO:0045165">
    <property type="term" value="P:cell fate commitment"/>
    <property type="evidence" value="ECO:0007669"/>
    <property type="project" value="TreeGrafter"/>
</dbReference>
<dbReference type="Proteomes" id="UP001327560">
    <property type="component" value="Chromosome 1"/>
</dbReference>
<comment type="subcellular location">
    <subcellularLocation>
        <location evidence="1">Nucleus</location>
    </subcellularLocation>
</comment>
<evidence type="ECO:0000256" key="2">
    <source>
        <dbReference type="ARBA" id="ARBA00010325"/>
    </source>
</evidence>
<protein>
    <submittedName>
        <fullName evidence="10">Protein YABBY 7-like</fullName>
    </submittedName>
</protein>
<dbReference type="Pfam" id="PF04690">
    <property type="entry name" value="YABBY"/>
    <property type="match status" value="1"/>
</dbReference>
<dbReference type="GO" id="GO:0005634">
    <property type="term" value="C:nucleus"/>
    <property type="evidence" value="ECO:0007669"/>
    <property type="project" value="UniProtKB-SubCell"/>
</dbReference>
<evidence type="ECO:0000313" key="10">
    <source>
        <dbReference type="EMBL" id="WOK94189.1"/>
    </source>
</evidence>
<organism evidence="10 11">
    <name type="scientific">Canna indica</name>
    <name type="common">Indian-shot</name>
    <dbReference type="NCBI Taxonomy" id="4628"/>
    <lineage>
        <taxon>Eukaryota</taxon>
        <taxon>Viridiplantae</taxon>
        <taxon>Streptophyta</taxon>
        <taxon>Embryophyta</taxon>
        <taxon>Tracheophyta</taxon>
        <taxon>Spermatophyta</taxon>
        <taxon>Magnoliopsida</taxon>
        <taxon>Liliopsida</taxon>
        <taxon>Zingiberales</taxon>
        <taxon>Cannaceae</taxon>
        <taxon>Canna</taxon>
    </lineage>
</organism>
<dbReference type="GO" id="GO:0008270">
    <property type="term" value="F:zinc ion binding"/>
    <property type="evidence" value="ECO:0007669"/>
    <property type="project" value="UniProtKB-KW"/>
</dbReference>
<dbReference type="InterPro" id="IPR036910">
    <property type="entry name" value="HMG_box_dom_sf"/>
</dbReference>
<feature type="domain" description="YABBY N-terminal" evidence="9">
    <location>
        <begin position="30"/>
        <end position="78"/>
    </location>
</feature>
<sequence length="218" mass="24535">MQQQQPLSFSPTSSTEMTSMMSSNNPLLDLSEQLGYVQCSFCTTILLVSVPCSSLLKVVTVRCGHCTGLLSVSLVRTSIVPVEILASLGDEEEKQKDFLLKACSNIGGDEDEEDQRSTPTRTIPIINKPPEKRQRAPSAYNRFIREEILRIKARDPTITHKEAFSAAAKNWAHFPRIQHNEERKRKEGKKMCDGHADEEQMHDNRHSYCSTSPAEETL</sequence>
<dbReference type="InterPro" id="IPR056775">
    <property type="entry name" value="YABBY_C"/>
</dbReference>
<gene>
    <name evidence="10" type="ORF">Cni_G02891</name>
</gene>
<dbReference type="InterPro" id="IPR006780">
    <property type="entry name" value="YABBY"/>
</dbReference>
<dbReference type="PANTHER" id="PTHR31675:SF8">
    <property type="entry name" value="AXIAL REGULATOR YABBY 4"/>
    <property type="match status" value="1"/>
</dbReference>
<proteinExistence type="inferred from homology"/>
<comment type="similarity">
    <text evidence="2">Belongs to the YABBY family.</text>
</comment>
<dbReference type="SUPFAM" id="SSF47095">
    <property type="entry name" value="HMG-box"/>
    <property type="match status" value="1"/>
</dbReference>
<dbReference type="EMBL" id="CP136890">
    <property type="protein sequence ID" value="WOK94189.1"/>
    <property type="molecule type" value="Genomic_DNA"/>
</dbReference>
<reference evidence="10 11" key="1">
    <citation type="submission" date="2023-10" db="EMBL/GenBank/DDBJ databases">
        <title>Chromosome-scale genome assembly provides insights into flower coloration mechanisms of Canna indica.</title>
        <authorList>
            <person name="Li C."/>
        </authorList>
    </citation>
    <scope>NUCLEOTIDE SEQUENCE [LARGE SCALE GENOMIC DNA]</scope>
    <source>
        <tissue evidence="10">Flower</tissue>
    </source>
</reference>
<dbReference type="Pfam" id="PF24868">
    <property type="entry name" value="YABBY_N"/>
    <property type="match status" value="1"/>
</dbReference>
<evidence type="ECO:0000256" key="4">
    <source>
        <dbReference type="ARBA" id="ARBA00022771"/>
    </source>
</evidence>
<feature type="domain" description="YABBY protein C-terminal" evidence="8">
    <location>
        <begin position="117"/>
        <end position="180"/>
    </location>
</feature>
<name>A0AAQ3JQ30_9LILI</name>
<dbReference type="PANTHER" id="PTHR31675">
    <property type="entry name" value="PROTEIN YABBY 6-RELATED"/>
    <property type="match status" value="1"/>
</dbReference>
<feature type="compositionally biased region" description="Polar residues" evidence="7">
    <location>
        <begin position="207"/>
        <end position="218"/>
    </location>
</feature>
<keyword evidence="5" id="KW-0862">Zinc</keyword>
<evidence type="ECO:0000259" key="8">
    <source>
        <dbReference type="Pfam" id="PF04690"/>
    </source>
</evidence>
<feature type="compositionally biased region" description="Low complexity" evidence="7">
    <location>
        <begin position="8"/>
        <end position="23"/>
    </location>
</feature>
<feature type="region of interest" description="Disordered" evidence="7">
    <location>
        <begin position="175"/>
        <end position="218"/>
    </location>
</feature>